<name>A0ABW2KTU4_9PROT</name>
<dbReference type="NCBIfam" id="TIGR01898">
    <property type="entry name" value="cas_TM1791_cmr6"/>
    <property type="match status" value="1"/>
</dbReference>
<dbReference type="RefSeq" id="WP_377357185.1">
    <property type="nucleotide sequence ID" value="NZ_JBHTCM010000006.1"/>
</dbReference>
<sequence>MAMTQNGSDAGPFVPARTRARLDRIQPPERHPGLQLDKFSVGGAQKDPQAEALKEVCATKGDKAALDWALKRRNAMLDALGATRFEATTEGPLTLHLSRASALENAGICLHPLHGFCYLPGSGLKGMARAWALTEAGLTEDDPTFTAIFGRSPDPKKNVAGTAGAVVFHDAWPLTWPTLVRDILTNHHKKYYKKYDEDSDPPGDWMEPVPVQFLAVKHGTRFSFALSARPGAEPAPASALVATAAGWLRAALSVNGAGAKTNAGYGTFVPEAGPRPAPPAERSLTVTLDLVSPAFFAGATQDADDCDLRPATLRGLLRWWWRTLHAGRLPVEALKAREALIWGDTKRSGAVRVTVASEGHGNRSKVSAFKKSLVQKGPPNNPNKGHTQGLFYLSYGMDESDKPARHVLEPGGRWKVMLSARDTDLNSDLSVQQALDEAVTALWLLTYCGNVGAKSRKGFGSFADLVLPDGPVAGRLQPVLDALLSNLLKPPTPPKPASSPTLGDVIFREWVVSGTPYSIIDRAGTVIQAFAKSLPTKQHRAALGMPRKPVRPEPGLPARHPAPYHLHVGRTTDGKTVLRFTAFPSDRLRNIPESRGRMEELAGLLDAEFSHRPAGGGGSRPGFPGHGTARPVRGFPCPGRYQGERVTVLNEAGEDYRVDFGRGDFDFVPKSDVVLD</sequence>
<evidence type="ECO:0000256" key="1">
    <source>
        <dbReference type="ARBA" id="ARBA00023118"/>
    </source>
</evidence>
<dbReference type="Proteomes" id="UP001596456">
    <property type="component" value="Unassembled WGS sequence"/>
</dbReference>
<comment type="caution">
    <text evidence="4">The sequence shown here is derived from an EMBL/GenBank/DDBJ whole genome shotgun (WGS) entry which is preliminary data.</text>
</comment>
<feature type="domain" description="CRISPR type III-associated protein" evidence="3">
    <location>
        <begin position="114"/>
        <end position="268"/>
    </location>
</feature>
<reference evidence="5" key="1">
    <citation type="journal article" date="2019" name="Int. J. Syst. Evol. Microbiol.">
        <title>The Global Catalogue of Microorganisms (GCM) 10K type strain sequencing project: providing services to taxonomists for standard genome sequencing and annotation.</title>
        <authorList>
            <consortium name="The Broad Institute Genomics Platform"/>
            <consortium name="The Broad Institute Genome Sequencing Center for Infectious Disease"/>
            <person name="Wu L."/>
            <person name="Ma J."/>
        </authorList>
    </citation>
    <scope>NUCLEOTIDE SEQUENCE [LARGE SCALE GENOMIC DNA]</scope>
    <source>
        <strain evidence="5">CGMCC 1.16275</strain>
    </source>
</reference>
<dbReference type="InterPro" id="IPR007522">
    <property type="entry name" value="CRISPR-assoc_prot_TM1795"/>
</dbReference>
<evidence type="ECO:0000256" key="2">
    <source>
        <dbReference type="SAM" id="MobiDB-lite"/>
    </source>
</evidence>
<dbReference type="Pfam" id="PF03787">
    <property type="entry name" value="RAMPs"/>
    <property type="match status" value="2"/>
</dbReference>
<dbReference type="PANTHER" id="PTHR39965">
    <property type="entry name" value="CRISPR SYSTEM CMR SUBUNIT CMR6"/>
    <property type="match status" value="1"/>
</dbReference>
<gene>
    <name evidence="4" type="primary">cmr6</name>
    <name evidence="4" type="ORF">ACFQPS_05690</name>
</gene>
<dbReference type="InterPro" id="IPR005537">
    <property type="entry name" value="RAMP_III_fam"/>
</dbReference>
<dbReference type="NCBIfam" id="TIGR01894">
    <property type="entry name" value="cas_TM1795_cmr1"/>
    <property type="match status" value="1"/>
</dbReference>
<evidence type="ECO:0000259" key="3">
    <source>
        <dbReference type="Pfam" id="PF03787"/>
    </source>
</evidence>
<evidence type="ECO:0000313" key="4">
    <source>
        <dbReference type="EMBL" id="MFC7332646.1"/>
    </source>
</evidence>
<proteinExistence type="predicted"/>
<accession>A0ABW2KTU4</accession>
<dbReference type="PANTHER" id="PTHR39965:SF1">
    <property type="entry name" value="CRISPR SYSTEM CMR SUBUNIT CMR6"/>
    <property type="match status" value="1"/>
</dbReference>
<keyword evidence="1" id="KW-0051">Antiviral defense</keyword>
<keyword evidence="5" id="KW-1185">Reference proteome</keyword>
<dbReference type="InterPro" id="IPR010172">
    <property type="entry name" value="CRISPR-assoc_prot_TM1791"/>
</dbReference>
<protein>
    <submittedName>
        <fullName evidence="4">Type III-B CRISPR module RAMP protein Cmr6</fullName>
    </submittedName>
</protein>
<evidence type="ECO:0000313" key="5">
    <source>
        <dbReference type="Proteomes" id="UP001596456"/>
    </source>
</evidence>
<feature type="domain" description="CRISPR type III-associated protein" evidence="3">
    <location>
        <begin position="287"/>
        <end position="462"/>
    </location>
</feature>
<dbReference type="EMBL" id="JBHTCM010000006">
    <property type="protein sequence ID" value="MFC7332646.1"/>
    <property type="molecule type" value="Genomic_DNA"/>
</dbReference>
<organism evidence="4 5">
    <name type="scientific">Rhodocista pekingensis</name>
    <dbReference type="NCBI Taxonomy" id="201185"/>
    <lineage>
        <taxon>Bacteria</taxon>
        <taxon>Pseudomonadati</taxon>
        <taxon>Pseudomonadota</taxon>
        <taxon>Alphaproteobacteria</taxon>
        <taxon>Rhodospirillales</taxon>
        <taxon>Azospirillaceae</taxon>
        <taxon>Rhodocista</taxon>
    </lineage>
</organism>
<feature type="region of interest" description="Disordered" evidence="2">
    <location>
        <begin position="612"/>
        <end position="638"/>
    </location>
</feature>